<keyword evidence="3" id="KW-1185">Reference proteome</keyword>
<dbReference type="PANTHER" id="PTHR40254:SF1">
    <property type="entry name" value="BLR0577 PROTEIN"/>
    <property type="match status" value="1"/>
</dbReference>
<comment type="caution">
    <text evidence="2">The sequence shown here is derived from an EMBL/GenBank/DDBJ whole genome shotgun (WGS) entry which is preliminary data.</text>
</comment>
<dbReference type="EMBL" id="JBHSQE010000001">
    <property type="protein sequence ID" value="MFC6145799.1"/>
    <property type="molecule type" value="Genomic_DNA"/>
</dbReference>
<evidence type="ECO:0000313" key="3">
    <source>
        <dbReference type="Proteomes" id="UP001596244"/>
    </source>
</evidence>
<evidence type="ECO:0000313" key="2">
    <source>
        <dbReference type="EMBL" id="MFC6145799.1"/>
    </source>
</evidence>
<protein>
    <submittedName>
        <fullName evidence="2">FAD/NAD(P)-binding protein</fullName>
    </submittedName>
</protein>
<gene>
    <name evidence="2" type="ORF">ACFPUZ_03095</name>
</gene>
<dbReference type="InterPro" id="IPR052189">
    <property type="entry name" value="L-asp_N-monooxygenase_NS-form"/>
</dbReference>
<sequence>MPRPAIAVVGLGPRGISVVERLAAALEPGTDLTLHLIDDAAHGAGRVWDTTQTRTLCMNTLSAAVTLFTEPGASVTAPVLEGPILHEWIQHLRGEDISPAHAALLAAHPPRPEVAEAFAAEIAETRPESHPSRALYGAYLRWVFDVALARLPESVTVVAHHARAVAVRAAGDADEIELSDGTVLTADATVLALGWQVPGPTPAESAAADSAGTWIRPDNPVEQQIHLIPESGPVLVRGLGMGFFDIMALLTLDRGGVFHPDPTARSGLRYEASGREPHLIVTSHRGYPYLPKSDYGGLPPKVKGPRLRQVLRELAAAERIDYGTQVFPAVIADAFEAYYRTLARVRPAAVDLPAEEFAALLTGDLEGDEALVAQHTREPFSLRALLEPLADVHGTRAEVTEVIAQRMSTDIHEAALGTESPVKAALWSINAARKPTAVLGAQDRYTLESRRGLFATMSALGQMVGSGPPLFRSRQLLALVDAGLVTFLGAHPSVRAEDDGFVASSPTTAGAEVRSRVLVDAWMHSPDIRRPADPLALSLLESGRARPFEVSTSDGQRFPTGSPEIDPETRLLVGADGGVDKRVSLIGIPTWGQMADTTISPMPGTDPLMLQETDRAALTALRIATGR</sequence>
<dbReference type="PANTHER" id="PTHR40254">
    <property type="entry name" value="BLR0577 PROTEIN"/>
    <property type="match status" value="1"/>
</dbReference>
<name>A0ABW1QAD7_9CORY</name>
<feature type="domain" description="FAD-dependent urate hydroxylase HpyO/Asp monooxygenase CreE-like FAD/NAD(P)-binding" evidence="1">
    <location>
        <begin position="7"/>
        <end position="194"/>
    </location>
</feature>
<dbReference type="RefSeq" id="WP_376999767.1">
    <property type="nucleotide sequence ID" value="NZ_JBHSQE010000001.1"/>
</dbReference>
<proteinExistence type="predicted"/>
<dbReference type="InterPro" id="IPR038732">
    <property type="entry name" value="HpyO/CreE_NAD-binding"/>
</dbReference>
<dbReference type="SUPFAM" id="SSF51905">
    <property type="entry name" value="FAD/NAD(P)-binding domain"/>
    <property type="match status" value="1"/>
</dbReference>
<evidence type="ECO:0000259" key="1">
    <source>
        <dbReference type="Pfam" id="PF13454"/>
    </source>
</evidence>
<organism evidence="2 3">
    <name type="scientific">Corynebacterium nasicanis</name>
    <dbReference type="NCBI Taxonomy" id="1448267"/>
    <lineage>
        <taxon>Bacteria</taxon>
        <taxon>Bacillati</taxon>
        <taxon>Actinomycetota</taxon>
        <taxon>Actinomycetes</taxon>
        <taxon>Mycobacteriales</taxon>
        <taxon>Corynebacteriaceae</taxon>
        <taxon>Corynebacterium</taxon>
    </lineage>
</organism>
<dbReference type="InterPro" id="IPR036188">
    <property type="entry name" value="FAD/NAD-bd_sf"/>
</dbReference>
<dbReference type="Proteomes" id="UP001596244">
    <property type="component" value="Unassembled WGS sequence"/>
</dbReference>
<dbReference type="Pfam" id="PF13454">
    <property type="entry name" value="NAD_binding_9"/>
    <property type="match status" value="1"/>
</dbReference>
<accession>A0ABW1QAD7</accession>
<reference evidence="3" key="1">
    <citation type="journal article" date="2019" name="Int. J. Syst. Evol. Microbiol.">
        <title>The Global Catalogue of Microorganisms (GCM) 10K type strain sequencing project: providing services to taxonomists for standard genome sequencing and annotation.</title>
        <authorList>
            <consortium name="The Broad Institute Genomics Platform"/>
            <consortium name="The Broad Institute Genome Sequencing Center for Infectious Disease"/>
            <person name="Wu L."/>
            <person name="Ma J."/>
        </authorList>
    </citation>
    <scope>NUCLEOTIDE SEQUENCE [LARGE SCALE GENOMIC DNA]</scope>
    <source>
        <strain evidence="3">CCUG 51943</strain>
    </source>
</reference>